<evidence type="ECO:0000256" key="7">
    <source>
        <dbReference type="ARBA" id="ARBA00040903"/>
    </source>
</evidence>
<dbReference type="Gene3D" id="4.10.240.10">
    <property type="entry name" value="Zn(2)-C6 fungal-type DNA-binding domain"/>
    <property type="match status" value="1"/>
</dbReference>
<sequence>MANTIEKDLPQNEQDFSNDFVNHSNLESSSASLPLQMYPFPSFATQSVHPKRRQVKVACTNCQKACKKCDQARPCLRCVKYGFGAEGCMDSQRKERQKGIKRGPYRKRVGKAACSESVELPQADIGPSKQLTSPQVSLDLASPVQDCHSQIQASTSTSYSSSQWYYPASVPNQDMDSTLFRHLQATHASQESGSFVSPLALHQYQMHISSDYSAEL</sequence>
<dbReference type="PANTHER" id="PTHR47659:SF7">
    <property type="entry name" value="FUNGAL TRANSCRIPTIONAL REGULATORY PROTEIN, N-TERMINAL DOMAIN-CONTAINING PROTEIN"/>
    <property type="match status" value="1"/>
</dbReference>
<evidence type="ECO:0000313" key="10">
    <source>
        <dbReference type="Proteomes" id="UP001295794"/>
    </source>
</evidence>
<dbReference type="InterPro" id="IPR001138">
    <property type="entry name" value="Zn2Cys6_DnaBD"/>
</dbReference>
<evidence type="ECO:0000256" key="3">
    <source>
        <dbReference type="ARBA" id="ARBA00023015"/>
    </source>
</evidence>
<dbReference type="InterPro" id="IPR050335">
    <property type="entry name" value="ERT1_acuK_gluconeogen_tf"/>
</dbReference>
<keyword evidence="10" id="KW-1185">Reference proteome</keyword>
<keyword evidence="5" id="KW-0804">Transcription</keyword>
<dbReference type="GO" id="GO:0003677">
    <property type="term" value="F:DNA binding"/>
    <property type="evidence" value="ECO:0007669"/>
    <property type="project" value="UniProtKB-KW"/>
</dbReference>
<keyword evidence="3" id="KW-0805">Transcription regulation</keyword>
<dbReference type="InterPro" id="IPR036864">
    <property type="entry name" value="Zn2-C6_fun-type_DNA-bd_sf"/>
</dbReference>
<dbReference type="GO" id="GO:0000981">
    <property type="term" value="F:DNA-binding transcription factor activity, RNA polymerase II-specific"/>
    <property type="evidence" value="ECO:0007669"/>
    <property type="project" value="InterPro"/>
</dbReference>
<dbReference type="CDD" id="cd00067">
    <property type="entry name" value="GAL4"/>
    <property type="match status" value="1"/>
</dbReference>
<feature type="domain" description="Zn(2)-C6 fungal-type" evidence="8">
    <location>
        <begin position="58"/>
        <end position="90"/>
    </location>
</feature>
<protein>
    <recommendedName>
        <fullName evidence="7">Transcription activator of gluconeogenesis ERT1</fullName>
    </recommendedName>
</protein>
<keyword evidence="6" id="KW-0539">Nucleus</keyword>
<organism evidence="9 10">
    <name type="scientific">Mycena citricolor</name>
    <dbReference type="NCBI Taxonomy" id="2018698"/>
    <lineage>
        <taxon>Eukaryota</taxon>
        <taxon>Fungi</taxon>
        <taxon>Dikarya</taxon>
        <taxon>Basidiomycota</taxon>
        <taxon>Agaricomycotina</taxon>
        <taxon>Agaricomycetes</taxon>
        <taxon>Agaricomycetidae</taxon>
        <taxon>Agaricales</taxon>
        <taxon>Marasmiineae</taxon>
        <taxon>Mycenaceae</taxon>
        <taxon>Mycena</taxon>
    </lineage>
</organism>
<evidence type="ECO:0000256" key="2">
    <source>
        <dbReference type="ARBA" id="ARBA00022833"/>
    </source>
</evidence>
<evidence type="ECO:0000259" key="8">
    <source>
        <dbReference type="PROSITE" id="PS50048"/>
    </source>
</evidence>
<keyword evidence="2" id="KW-0862">Zinc</keyword>
<evidence type="ECO:0000256" key="6">
    <source>
        <dbReference type="ARBA" id="ARBA00023242"/>
    </source>
</evidence>
<gene>
    <name evidence="9" type="ORF">MYCIT1_LOCUS29454</name>
</gene>
<proteinExistence type="predicted"/>
<dbReference type="PANTHER" id="PTHR47659">
    <property type="entry name" value="ZN(II)2CYS6 TRANSCRIPTION FACTOR (EUROFUNG)-RELATED"/>
    <property type="match status" value="1"/>
</dbReference>
<accession>A0AAD2K579</accession>
<dbReference type="SUPFAM" id="SSF57701">
    <property type="entry name" value="Zn2/Cys6 DNA-binding domain"/>
    <property type="match status" value="1"/>
</dbReference>
<dbReference type="SMART" id="SM00066">
    <property type="entry name" value="GAL4"/>
    <property type="match status" value="1"/>
</dbReference>
<keyword evidence="4" id="KW-0238">DNA-binding</keyword>
<dbReference type="Pfam" id="PF00172">
    <property type="entry name" value="Zn_clus"/>
    <property type="match status" value="1"/>
</dbReference>
<dbReference type="PROSITE" id="PS50048">
    <property type="entry name" value="ZN2_CY6_FUNGAL_2"/>
    <property type="match status" value="1"/>
</dbReference>
<reference evidence="9" key="1">
    <citation type="submission" date="2023-11" db="EMBL/GenBank/DDBJ databases">
        <authorList>
            <person name="De Vega J J."/>
            <person name="De Vega J J."/>
        </authorList>
    </citation>
    <scope>NUCLEOTIDE SEQUENCE</scope>
</reference>
<dbReference type="EMBL" id="CAVNYO010000436">
    <property type="protein sequence ID" value="CAK5279413.1"/>
    <property type="molecule type" value="Genomic_DNA"/>
</dbReference>
<dbReference type="Proteomes" id="UP001295794">
    <property type="component" value="Unassembled WGS sequence"/>
</dbReference>
<comment type="caution">
    <text evidence="9">The sequence shown here is derived from an EMBL/GenBank/DDBJ whole genome shotgun (WGS) entry which is preliminary data.</text>
</comment>
<name>A0AAD2K579_9AGAR</name>
<dbReference type="AlphaFoldDB" id="A0AAD2K579"/>
<keyword evidence="1" id="KW-0479">Metal-binding</keyword>
<evidence type="ECO:0000256" key="4">
    <source>
        <dbReference type="ARBA" id="ARBA00023125"/>
    </source>
</evidence>
<evidence type="ECO:0000256" key="5">
    <source>
        <dbReference type="ARBA" id="ARBA00023163"/>
    </source>
</evidence>
<evidence type="ECO:0000313" key="9">
    <source>
        <dbReference type="EMBL" id="CAK5279413.1"/>
    </source>
</evidence>
<evidence type="ECO:0000256" key="1">
    <source>
        <dbReference type="ARBA" id="ARBA00022723"/>
    </source>
</evidence>
<dbReference type="GO" id="GO:0008270">
    <property type="term" value="F:zinc ion binding"/>
    <property type="evidence" value="ECO:0007669"/>
    <property type="project" value="InterPro"/>
</dbReference>